<evidence type="ECO:0000313" key="3">
    <source>
        <dbReference type="Proteomes" id="UP001597139"/>
    </source>
</evidence>
<gene>
    <name evidence="2" type="ORF">ACFSAU_01545</name>
</gene>
<dbReference type="AlphaFoldDB" id="A0ABD6BME8"/>
<sequence length="206" mass="20784">MKGKHIAIAALVVVVALGAIAGAMVTGFGPAPGGDDGGVLGGESTETATPYENTVVVGGTESGGGGGDGGADNGGDGGSDDGGSGDGSTTATATPQPDPFAFVIQNISECGNTCRVVNASIVNQQSTAAEEVTVRSEIYTGGDKIWQGSSDVGVLESGERYTDTKRVELSYGEAYKVQQNDGEITIKTYVETAEATYVFTDTRNVN</sequence>
<evidence type="ECO:0000313" key="2">
    <source>
        <dbReference type="EMBL" id="MFD1566166.1"/>
    </source>
</evidence>
<reference evidence="2 3" key="1">
    <citation type="journal article" date="2019" name="Int. J. Syst. Evol. Microbiol.">
        <title>The Global Catalogue of Microorganisms (GCM) 10K type strain sequencing project: providing services to taxonomists for standard genome sequencing and annotation.</title>
        <authorList>
            <consortium name="The Broad Institute Genomics Platform"/>
            <consortium name="The Broad Institute Genome Sequencing Center for Infectious Disease"/>
            <person name="Wu L."/>
            <person name="Ma J."/>
        </authorList>
    </citation>
    <scope>NUCLEOTIDE SEQUENCE [LARGE SCALE GENOMIC DNA]</scope>
    <source>
        <strain evidence="2 3">CGMCC 1.12859</strain>
    </source>
</reference>
<name>A0ABD6BME8_9EURY</name>
<feature type="compositionally biased region" description="Gly residues" evidence="1">
    <location>
        <begin position="60"/>
        <end position="86"/>
    </location>
</feature>
<dbReference type="EMBL" id="JBHUCZ010000001">
    <property type="protein sequence ID" value="MFD1566166.1"/>
    <property type="molecule type" value="Genomic_DNA"/>
</dbReference>
<accession>A0ABD6BME8</accession>
<organism evidence="2 3">
    <name type="scientific">Halolamina litorea</name>
    <dbReference type="NCBI Taxonomy" id="1515593"/>
    <lineage>
        <taxon>Archaea</taxon>
        <taxon>Methanobacteriati</taxon>
        <taxon>Methanobacteriota</taxon>
        <taxon>Stenosarchaea group</taxon>
        <taxon>Halobacteria</taxon>
        <taxon>Halobacteriales</taxon>
        <taxon>Haloferacaceae</taxon>
    </lineage>
</organism>
<dbReference type="Proteomes" id="UP001597139">
    <property type="component" value="Unassembled WGS sequence"/>
</dbReference>
<comment type="caution">
    <text evidence="2">The sequence shown here is derived from an EMBL/GenBank/DDBJ whole genome shotgun (WGS) entry which is preliminary data.</text>
</comment>
<keyword evidence="3" id="KW-1185">Reference proteome</keyword>
<proteinExistence type="predicted"/>
<protein>
    <submittedName>
        <fullName evidence="2">Uncharacterized protein</fullName>
    </submittedName>
</protein>
<dbReference type="RefSeq" id="WP_267645438.1">
    <property type="nucleotide sequence ID" value="NZ_JANHGR010000001.1"/>
</dbReference>
<feature type="region of interest" description="Disordered" evidence="1">
    <location>
        <begin position="55"/>
        <end position="97"/>
    </location>
</feature>
<evidence type="ECO:0000256" key="1">
    <source>
        <dbReference type="SAM" id="MobiDB-lite"/>
    </source>
</evidence>